<protein>
    <recommendedName>
        <fullName evidence="11">8-oxo-dGTP diphosphatase</fullName>
        <ecNumber evidence="11">3.6.1.55</ecNumber>
    </recommendedName>
</protein>
<dbReference type="GO" id="GO:0046872">
    <property type="term" value="F:metal ion binding"/>
    <property type="evidence" value="ECO:0007669"/>
    <property type="project" value="UniProtKB-KW"/>
</dbReference>
<keyword evidence="6" id="KW-0227">DNA damage</keyword>
<dbReference type="SUPFAM" id="SSF55811">
    <property type="entry name" value="Nudix"/>
    <property type="match status" value="1"/>
</dbReference>
<comment type="catalytic activity">
    <reaction evidence="10">
        <text>8-oxo-dGTP + H2O = 8-oxo-dGMP + diphosphate + H(+)</text>
        <dbReference type="Rhea" id="RHEA:31575"/>
        <dbReference type="ChEBI" id="CHEBI:15377"/>
        <dbReference type="ChEBI" id="CHEBI:15378"/>
        <dbReference type="ChEBI" id="CHEBI:33019"/>
        <dbReference type="ChEBI" id="CHEBI:63224"/>
        <dbReference type="ChEBI" id="CHEBI:77896"/>
        <dbReference type="EC" id="3.6.1.55"/>
    </reaction>
</comment>
<accession>C7RG34</accession>
<name>C7RG34_ANAPD</name>
<dbReference type="Pfam" id="PF00293">
    <property type="entry name" value="NUDIX"/>
    <property type="match status" value="1"/>
</dbReference>
<evidence type="ECO:0000313" key="14">
    <source>
        <dbReference type="Proteomes" id="UP000002294"/>
    </source>
</evidence>
<evidence type="ECO:0000256" key="5">
    <source>
        <dbReference type="ARBA" id="ARBA00022723"/>
    </source>
</evidence>
<dbReference type="InterPro" id="IPR000086">
    <property type="entry name" value="NUDIX_hydrolase_dom"/>
</dbReference>
<dbReference type="GO" id="GO:0006281">
    <property type="term" value="P:DNA repair"/>
    <property type="evidence" value="ECO:0007669"/>
    <property type="project" value="UniProtKB-KW"/>
</dbReference>
<reference evidence="13 14" key="1">
    <citation type="journal article" date="2009" name="Stand. Genomic Sci.">
        <title>Complete genome sequence of Anaerococcus prevotii type strain (PC1).</title>
        <authorList>
            <person name="Labutti K."/>
            <person name="Pukall R."/>
            <person name="Steenblock K."/>
            <person name="Glavina Del Rio T."/>
            <person name="Tice H."/>
            <person name="Copeland A."/>
            <person name="Cheng J.F."/>
            <person name="Lucas S."/>
            <person name="Chen F."/>
            <person name="Nolan M."/>
            <person name="Bruce D."/>
            <person name="Goodwin L."/>
            <person name="Pitluck S."/>
            <person name="Ivanova N."/>
            <person name="Mavromatis K."/>
            <person name="Ovchinnikova G."/>
            <person name="Pati A."/>
            <person name="Chen A."/>
            <person name="Palaniappan K."/>
            <person name="Land M."/>
            <person name="Hauser L."/>
            <person name="Chang Y.J."/>
            <person name="Jeffries C.D."/>
            <person name="Chain P."/>
            <person name="Saunders E."/>
            <person name="Brettin T."/>
            <person name="Detter J.C."/>
            <person name="Han C."/>
            <person name="Goker M."/>
            <person name="Bristow J."/>
            <person name="Eisen J.A."/>
            <person name="Markowitz V."/>
            <person name="Hugenholtz P."/>
            <person name="Kyrpides N.C."/>
            <person name="Klenk H.P."/>
            <person name="Lapidus A."/>
        </authorList>
    </citation>
    <scope>NUCLEOTIDE SEQUENCE [LARGE SCALE GENOMIC DNA]</scope>
    <source>
        <strain evidence="14">ATCC 9321 / DSM 20548 / JCM 6508 / NCTC 11806 / PC1</strain>
    </source>
</reference>
<dbReference type="GO" id="GO:0044715">
    <property type="term" value="F:8-oxo-dGDP phosphatase activity"/>
    <property type="evidence" value="ECO:0007669"/>
    <property type="project" value="TreeGrafter"/>
</dbReference>
<dbReference type="PROSITE" id="PS51462">
    <property type="entry name" value="NUDIX"/>
    <property type="match status" value="1"/>
</dbReference>
<evidence type="ECO:0000256" key="7">
    <source>
        <dbReference type="ARBA" id="ARBA00022801"/>
    </source>
</evidence>
<proteinExistence type="inferred from homology"/>
<dbReference type="Gene3D" id="3.90.79.10">
    <property type="entry name" value="Nucleoside Triphosphate Pyrophosphohydrolase"/>
    <property type="match status" value="1"/>
</dbReference>
<comment type="cofactor">
    <cofactor evidence="1">
        <name>Mg(2+)</name>
        <dbReference type="ChEBI" id="CHEBI:18420"/>
    </cofactor>
</comment>
<dbReference type="InterPro" id="IPR020084">
    <property type="entry name" value="NUDIX_hydrolase_CS"/>
</dbReference>
<dbReference type="eggNOG" id="COG0494">
    <property type="taxonomic scope" value="Bacteria"/>
</dbReference>
<dbReference type="InterPro" id="IPR015797">
    <property type="entry name" value="NUDIX_hydrolase-like_dom_sf"/>
</dbReference>
<dbReference type="GO" id="GO:0006260">
    <property type="term" value="P:DNA replication"/>
    <property type="evidence" value="ECO:0007669"/>
    <property type="project" value="UniProtKB-KW"/>
</dbReference>
<dbReference type="CDD" id="cd04693">
    <property type="entry name" value="NUDIX_Hydrolase"/>
    <property type="match status" value="1"/>
</dbReference>
<dbReference type="GO" id="GO:0035539">
    <property type="term" value="F:8-oxo-7,8-dihydrodeoxyguanosine triphosphate pyrophosphatase activity"/>
    <property type="evidence" value="ECO:0007669"/>
    <property type="project" value="UniProtKB-EC"/>
</dbReference>
<evidence type="ECO:0000256" key="4">
    <source>
        <dbReference type="ARBA" id="ARBA00022705"/>
    </source>
</evidence>
<dbReference type="HOGENOM" id="CLU_060552_1_1_9"/>
<evidence type="ECO:0000256" key="1">
    <source>
        <dbReference type="ARBA" id="ARBA00001946"/>
    </source>
</evidence>
<dbReference type="OrthoDB" id="9786032at2"/>
<keyword evidence="4" id="KW-0235">DNA replication</keyword>
<sequence>MEILDLYDENRIKTGKTYVRGEKMPENTFRLIVHLLIFDDCGNLLIQKRQKTKSMANLWDITCGGAASTGETSKEAIARELREELGIKLDFTNIRPIITANFKYGFDDFYLVRKNINIDEVKLQEEEVAACKWASFDEVIDLMERERFVRYKKNFIKLLFDLNSDMRVVEI</sequence>
<keyword evidence="5" id="KW-0479">Metal-binding</keyword>
<gene>
    <name evidence="13" type="ordered locus">Apre_0396</name>
</gene>
<dbReference type="KEGG" id="apr:Apre_0396"/>
<dbReference type="STRING" id="525919.Apre_0396"/>
<evidence type="ECO:0000256" key="2">
    <source>
        <dbReference type="ARBA" id="ARBA00005582"/>
    </source>
</evidence>
<dbReference type="AlphaFoldDB" id="C7RG34"/>
<dbReference type="PROSITE" id="PS00893">
    <property type="entry name" value="NUDIX_BOX"/>
    <property type="match status" value="1"/>
</dbReference>
<dbReference type="Proteomes" id="UP000002294">
    <property type="component" value="Chromosome"/>
</dbReference>
<dbReference type="InterPro" id="IPR047127">
    <property type="entry name" value="MutT-like"/>
</dbReference>
<evidence type="ECO:0000256" key="10">
    <source>
        <dbReference type="ARBA" id="ARBA00035861"/>
    </source>
</evidence>
<dbReference type="GO" id="GO:0008413">
    <property type="term" value="F:8-oxo-7,8-dihydroguanosine triphosphate pyrophosphatase activity"/>
    <property type="evidence" value="ECO:0007669"/>
    <property type="project" value="TreeGrafter"/>
</dbReference>
<comment type="similarity">
    <text evidence="2">Belongs to the Nudix hydrolase family.</text>
</comment>
<evidence type="ECO:0000256" key="11">
    <source>
        <dbReference type="ARBA" id="ARBA00038905"/>
    </source>
</evidence>
<evidence type="ECO:0000256" key="6">
    <source>
        <dbReference type="ARBA" id="ARBA00022763"/>
    </source>
</evidence>
<dbReference type="EC" id="3.6.1.55" evidence="11"/>
<dbReference type="GO" id="GO:0044716">
    <property type="term" value="F:8-oxo-GDP phosphatase activity"/>
    <property type="evidence" value="ECO:0007669"/>
    <property type="project" value="TreeGrafter"/>
</dbReference>
<evidence type="ECO:0000259" key="12">
    <source>
        <dbReference type="PROSITE" id="PS51462"/>
    </source>
</evidence>
<organism evidence="13 14">
    <name type="scientific">Anaerococcus prevotii (strain ATCC 9321 / DSM 20548 / JCM 6508 / NCTC 11806 / PC1)</name>
    <name type="common">Peptostreptococcus prevotii</name>
    <name type="synonym">Peptococcus prevotii</name>
    <dbReference type="NCBI Taxonomy" id="525919"/>
    <lineage>
        <taxon>Bacteria</taxon>
        <taxon>Bacillati</taxon>
        <taxon>Bacillota</taxon>
        <taxon>Tissierellia</taxon>
        <taxon>Tissierellales</taxon>
        <taxon>Peptoniphilaceae</taxon>
        <taxon>Anaerococcus</taxon>
    </lineage>
</organism>
<dbReference type="PANTHER" id="PTHR47707">
    <property type="entry name" value="8-OXO-DGTP DIPHOSPHATASE"/>
    <property type="match status" value="1"/>
</dbReference>
<keyword evidence="9" id="KW-0234">DNA repair</keyword>
<dbReference type="EMBL" id="CP001708">
    <property type="protein sequence ID" value="ACV28445.1"/>
    <property type="molecule type" value="Genomic_DNA"/>
</dbReference>
<keyword evidence="14" id="KW-1185">Reference proteome</keyword>
<dbReference type="RefSeq" id="WP_015777358.1">
    <property type="nucleotide sequence ID" value="NC_013171.1"/>
</dbReference>
<evidence type="ECO:0000256" key="3">
    <source>
        <dbReference type="ARBA" id="ARBA00022457"/>
    </source>
</evidence>
<feature type="domain" description="Nudix hydrolase" evidence="12">
    <location>
        <begin position="28"/>
        <end position="156"/>
    </location>
</feature>
<dbReference type="PANTHER" id="PTHR47707:SF1">
    <property type="entry name" value="NUDIX HYDROLASE FAMILY PROTEIN"/>
    <property type="match status" value="1"/>
</dbReference>
<evidence type="ECO:0000313" key="13">
    <source>
        <dbReference type="EMBL" id="ACV28445.1"/>
    </source>
</evidence>
<keyword evidence="7 13" id="KW-0378">Hydrolase</keyword>
<keyword evidence="3" id="KW-0515">Mutator protein</keyword>
<evidence type="ECO:0000256" key="8">
    <source>
        <dbReference type="ARBA" id="ARBA00022842"/>
    </source>
</evidence>
<keyword evidence="8" id="KW-0460">Magnesium</keyword>
<evidence type="ECO:0000256" key="9">
    <source>
        <dbReference type="ARBA" id="ARBA00023204"/>
    </source>
</evidence>